<dbReference type="InterPro" id="IPR041698">
    <property type="entry name" value="Methyltransf_25"/>
</dbReference>
<keyword evidence="4" id="KW-1185">Reference proteome</keyword>
<dbReference type="OrthoDB" id="9765084at2"/>
<name>A0A1C1Z1M7_9HYPH</name>
<dbReference type="InterPro" id="IPR029063">
    <property type="entry name" value="SAM-dependent_MTases_sf"/>
</dbReference>
<proteinExistence type="predicted"/>
<organism evidence="3 4">
    <name type="scientific">Hoeflea olei</name>
    <dbReference type="NCBI Taxonomy" id="1480615"/>
    <lineage>
        <taxon>Bacteria</taxon>
        <taxon>Pseudomonadati</taxon>
        <taxon>Pseudomonadota</taxon>
        <taxon>Alphaproteobacteria</taxon>
        <taxon>Hyphomicrobiales</taxon>
        <taxon>Rhizobiaceae</taxon>
        <taxon>Hoeflea</taxon>
    </lineage>
</organism>
<dbReference type="Gene3D" id="3.40.50.150">
    <property type="entry name" value="Vaccinia Virus protein VP39"/>
    <property type="match status" value="1"/>
</dbReference>
<keyword evidence="1 3" id="KW-0808">Transferase</keyword>
<gene>
    <name evidence="3" type="ORF">AWJ14_09060</name>
</gene>
<dbReference type="SUPFAM" id="SSF53335">
    <property type="entry name" value="S-adenosyl-L-methionine-dependent methyltransferases"/>
    <property type="match status" value="1"/>
</dbReference>
<dbReference type="GO" id="GO:0008168">
    <property type="term" value="F:methyltransferase activity"/>
    <property type="evidence" value="ECO:0007669"/>
    <property type="project" value="UniProtKB-KW"/>
</dbReference>
<dbReference type="GO" id="GO:0032259">
    <property type="term" value="P:methylation"/>
    <property type="evidence" value="ECO:0007669"/>
    <property type="project" value="UniProtKB-KW"/>
</dbReference>
<dbReference type="RefSeq" id="WP_066174735.1">
    <property type="nucleotide sequence ID" value="NZ_LQZT01000001.1"/>
</dbReference>
<evidence type="ECO:0000259" key="2">
    <source>
        <dbReference type="Pfam" id="PF13649"/>
    </source>
</evidence>
<feature type="domain" description="Methyltransferase" evidence="2">
    <location>
        <begin position="53"/>
        <end position="143"/>
    </location>
</feature>
<accession>A0A1C1Z1M7</accession>
<dbReference type="STRING" id="1480615.AWJ14_09060"/>
<keyword evidence="3" id="KW-0489">Methyltransferase</keyword>
<evidence type="ECO:0000256" key="1">
    <source>
        <dbReference type="ARBA" id="ARBA00022679"/>
    </source>
</evidence>
<evidence type="ECO:0000313" key="3">
    <source>
        <dbReference type="EMBL" id="OCW59630.1"/>
    </source>
</evidence>
<reference evidence="3 4" key="1">
    <citation type="submission" date="2015-12" db="EMBL/GenBank/DDBJ databases">
        <authorList>
            <person name="Shamseldin A."/>
            <person name="Moawad H."/>
            <person name="Abd El-Rahim W.M."/>
            <person name="Sadowsky M.J."/>
        </authorList>
    </citation>
    <scope>NUCLEOTIDE SEQUENCE [LARGE SCALE GENOMIC DNA]</scope>
    <source>
        <strain evidence="3 4">JC234</strain>
    </source>
</reference>
<dbReference type="Proteomes" id="UP000094795">
    <property type="component" value="Unassembled WGS sequence"/>
</dbReference>
<dbReference type="Pfam" id="PF13649">
    <property type="entry name" value="Methyltransf_25"/>
    <property type="match status" value="1"/>
</dbReference>
<sequence length="207" mass="22181">MTKQREPLSALAGRTVDTYERQATRYDAERGKSLFERPWLDRFSSLLPPGGSVLDAGCGTGDPIAHDLARRGLRVTGVDAAQAMIALARQKHPGGDWRQADMRTLDLGTVFDGVIAWDSFFHLTGDEQRATLPRLAGHLKPRGALMLTVGPEAGEVVGAVGGAPVFHASLSPDDYRAVLTGLGLAVIDFVPEDPDCNGHSVLLAQRT</sequence>
<evidence type="ECO:0000313" key="4">
    <source>
        <dbReference type="Proteomes" id="UP000094795"/>
    </source>
</evidence>
<protein>
    <submittedName>
        <fullName evidence="3">Methyltransferase</fullName>
    </submittedName>
</protein>
<comment type="caution">
    <text evidence="3">The sequence shown here is derived from an EMBL/GenBank/DDBJ whole genome shotgun (WGS) entry which is preliminary data.</text>
</comment>
<dbReference type="AlphaFoldDB" id="A0A1C1Z1M7"/>
<dbReference type="CDD" id="cd02440">
    <property type="entry name" value="AdoMet_MTases"/>
    <property type="match status" value="1"/>
</dbReference>
<dbReference type="EMBL" id="LQZT01000001">
    <property type="protein sequence ID" value="OCW59630.1"/>
    <property type="molecule type" value="Genomic_DNA"/>
</dbReference>
<dbReference type="PANTHER" id="PTHR43861">
    <property type="entry name" value="TRANS-ACONITATE 2-METHYLTRANSFERASE-RELATED"/>
    <property type="match status" value="1"/>
</dbReference>